<dbReference type="PANTHER" id="PTHR28026">
    <property type="entry name" value="DUF962 DOMAIN PROTEIN (AFU_ORTHOLOGUE AFUA_8G05310)"/>
    <property type="match status" value="1"/>
</dbReference>
<feature type="transmembrane region" description="Helical" evidence="1">
    <location>
        <begin position="41"/>
        <end position="61"/>
    </location>
</feature>
<accession>A0A396IRF0</accession>
<dbReference type="EMBL" id="PSQE01000003">
    <property type="protein sequence ID" value="RHN66515.1"/>
    <property type="molecule type" value="Genomic_DNA"/>
</dbReference>
<dbReference type="InterPro" id="IPR009305">
    <property type="entry name" value="Mpo1-like"/>
</dbReference>
<dbReference type="Gramene" id="rna14518">
    <property type="protein sequence ID" value="RHN66515.1"/>
    <property type="gene ID" value="gene14518"/>
</dbReference>
<gene>
    <name evidence="2" type="ORF">MtrunA17_Chr3g0091941</name>
</gene>
<evidence type="ECO:0000256" key="1">
    <source>
        <dbReference type="SAM" id="Phobius"/>
    </source>
</evidence>
<keyword evidence="1" id="KW-0812">Transmembrane</keyword>
<reference evidence="2" key="1">
    <citation type="journal article" date="2018" name="Nat. Plants">
        <title>Whole-genome landscape of Medicago truncatula symbiotic genes.</title>
        <authorList>
            <person name="Pecrix Y."/>
            <person name="Gamas P."/>
            <person name="Carrere S."/>
        </authorList>
    </citation>
    <scope>NUCLEOTIDE SEQUENCE</scope>
    <source>
        <tissue evidence="2">Leaves</tissue>
    </source>
</reference>
<dbReference type="Proteomes" id="UP000265566">
    <property type="component" value="Chromosome 3"/>
</dbReference>
<comment type="caution">
    <text evidence="2">The sequence shown here is derived from an EMBL/GenBank/DDBJ whole genome shotgun (WGS) entry which is preliminary data.</text>
</comment>
<evidence type="ECO:0000313" key="2">
    <source>
        <dbReference type="EMBL" id="RHN66515.1"/>
    </source>
</evidence>
<proteinExistence type="predicted"/>
<keyword evidence="1" id="KW-1133">Transmembrane helix</keyword>
<feature type="transmembrane region" description="Helical" evidence="1">
    <location>
        <begin position="101"/>
        <end position="120"/>
    </location>
</feature>
<dbReference type="Pfam" id="PF06127">
    <property type="entry name" value="Mpo1-like"/>
    <property type="match status" value="1"/>
</dbReference>
<protein>
    <recommendedName>
        <fullName evidence="3">YGL010w-like protein</fullName>
    </recommendedName>
</protein>
<keyword evidence="1" id="KW-0472">Membrane</keyword>
<sequence length="213" mass="24469">MRCYKTQQNPFSCDLKIKMGLLDLEKHFAFYGSYHSNPKNIIIHILFVWPILFTALVHLYFTPPLFHCYVLNFINPILIFNLGFVFAVVYGLFYAALDIKAGSFAAVLTFLCWVGASFVAKSIGYELAWKVVLATQLFCWAGQIFGHYVFEKRAPALLDNIAQAFLMAPFFVVLEILQSSIGYEPYPGFQRKVQARIDANIKEWKNKQQKKIS</sequence>
<name>A0A396IRF0_MEDTR</name>
<evidence type="ECO:0008006" key="3">
    <source>
        <dbReference type="Google" id="ProtNLM"/>
    </source>
</evidence>
<dbReference type="AlphaFoldDB" id="A0A396IRF0"/>
<dbReference type="PANTHER" id="PTHR28026:SF9">
    <property type="entry name" value="2-HYDROXY-PALMITIC ACID DIOXYGENASE MPO1"/>
    <property type="match status" value="1"/>
</dbReference>
<feature type="transmembrane region" description="Helical" evidence="1">
    <location>
        <begin position="161"/>
        <end position="183"/>
    </location>
</feature>
<organism evidence="2">
    <name type="scientific">Medicago truncatula</name>
    <name type="common">Barrel medic</name>
    <name type="synonym">Medicago tribuloides</name>
    <dbReference type="NCBI Taxonomy" id="3880"/>
    <lineage>
        <taxon>Eukaryota</taxon>
        <taxon>Viridiplantae</taxon>
        <taxon>Streptophyta</taxon>
        <taxon>Embryophyta</taxon>
        <taxon>Tracheophyta</taxon>
        <taxon>Spermatophyta</taxon>
        <taxon>Magnoliopsida</taxon>
        <taxon>eudicotyledons</taxon>
        <taxon>Gunneridae</taxon>
        <taxon>Pentapetalae</taxon>
        <taxon>rosids</taxon>
        <taxon>fabids</taxon>
        <taxon>Fabales</taxon>
        <taxon>Fabaceae</taxon>
        <taxon>Papilionoideae</taxon>
        <taxon>50 kb inversion clade</taxon>
        <taxon>NPAAA clade</taxon>
        <taxon>Hologalegina</taxon>
        <taxon>IRL clade</taxon>
        <taxon>Trifolieae</taxon>
        <taxon>Medicago</taxon>
    </lineage>
</organism>
<feature type="transmembrane region" description="Helical" evidence="1">
    <location>
        <begin position="73"/>
        <end position="95"/>
    </location>
</feature>